<dbReference type="PROSITE" id="PS00572">
    <property type="entry name" value="GLYCOSYL_HYDROL_F1_1"/>
    <property type="match status" value="1"/>
</dbReference>
<evidence type="ECO:0000256" key="5">
    <source>
        <dbReference type="ARBA" id="ARBA00023001"/>
    </source>
</evidence>
<evidence type="ECO:0000256" key="14">
    <source>
        <dbReference type="RuleBase" id="RU361175"/>
    </source>
</evidence>
<protein>
    <recommendedName>
        <fullName evidence="3 14">Beta-glucosidase</fullName>
        <ecNumber evidence="3 14">3.2.1.21</ecNumber>
    </recommendedName>
</protein>
<keyword evidence="5" id="KW-0136">Cellulose degradation</keyword>
<dbReference type="Proteomes" id="UP000076023">
    <property type="component" value="Unassembled WGS sequence"/>
</dbReference>
<evidence type="ECO:0000256" key="10">
    <source>
        <dbReference type="ARBA" id="ARBA00023295"/>
    </source>
</evidence>
<dbReference type="PROSITE" id="PS00653">
    <property type="entry name" value="GLYCOSYL_HYDROL_F1_2"/>
    <property type="match status" value="1"/>
</dbReference>
<evidence type="ECO:0000313" key="16">
    <source>
        <dbReference type="EMBL" id="GAT33967.1"/>
    </source>
</evidence>
<feature type="domain" description="HTH araC/xylS-type" evidence="15">
    <location>
        <begin position="466"/>
        <end position="564"/>
    </location>
</feature>
<gene>
    <name evidence="16" type="ORF">TSACC_22389</name>
</gene>
<keyword evidence="8" id="KW-0804">Transcription</keyword>
<keyword evidence="11" id="KW-0624">Polysaccharide degradation</keyword>
<dbReference type="FunFam" id="3.20.20.80:FF:000004">
    <property type="entry name" value="Beta-glucosidase 6-phospho-beta-glucosidase"/>
    <property type="match status" value="1"/>
</dbReference>
<dbReference type="OrthoDB" id="9776408at2"/>
<dbReference type="InterPro" id="IPR009057">
    <property type="entry name" value="Homeodomain-like_sf"/>
</dbReference>
<dbReference type="GO" id="GO:0005829">
    <property type="term" value="C:cytosol"/>
    <property type="evidence" value="ECO:0007669"/>
    <property type="project" value="TreeGrafter"/>
</dbReference>
<dbReference type="InParanoid" id="A0A146GB03"/>
<dbReference type="SMART" id="SM00342">
    <property type="entry name" value="HTH_ARAC"/>
    <property type="match status" value="1"/>
</dbReference>
<dbReference type="PRINTS" id="PR00131">
    <property type="entry name" value="GLHYDRLASE1"/>
</dbReference>
<keyword evidence="7" id="KW-0238">DNA-binding</keyword>
<dbReference type="GO" id="GO:0030245">
    <property type="term" value="P:cellulose catabolic process"/>
    <property type="evidence" value="ECO:0007669"/>
    <property type="project" value="UniProtKB-KW"/>
</dbReference>
<evidence type="ECO:0000256" key="1">
    <source>
        <dbReference type="ARBA" id="ARBA00000448"/>
    </source>
</evidence>
<dbReference type="InterPro" id="IPR033132">
    <property type="entry name" value="GH_1_N_CS"/>
</dbReference>
<dbReference type="SUPFAM" id="SSF51445">
    <property type="entry name" value="(Trans)glycosidases"/>
    <property type="match status" value="1"/>
</dbReference>
<keyword evidence="9" id="KW-0119">Carbohydrate metabolism</keyword>
<dbReference type="SUPFAM" id="SSF46689">
    <property type="entry name" value="Homeodomain-like"/>
    <property type="match status" value="2"/>
</dbReference>
<comment type="similarity">
    <text evidence="2 14">Belongs to the glycosyl hydrolase 1 family.</text>
</comment>
<dbReference type="PROSITE" id="PS00041">
    <property type="entry name" value="HTH_ARAC_FAMILY_1"/>
    <property type="match status" value="1"/>
</dbReference>
<dbReference type="InterPro" id="IPR017853">
    <property type="entry name" value="GH"/>
</dbReference>
<feature type="binding site" evidence="12">
    <location>
        <position position="17"/>
    </location>
    <ligand>
        <name>substrate</name>
    </ligand>
</feature>
<evidence type="ECO:0000256" key="3">
    <source>
        <dbReference type="ARBA" id="ARBA00012744"/>
    </source>
</evidence>
<keyword evidence="4 14" id="KW-0378">Hydrolase</keyword>
<keyword evidence="6" id="KW-0805">Transcription regulation</keyword>
<dbReference type="Pfam" id="PF00232">
    <property type="entry name" value="Glyco_hydro_1"/>
    <property type="match status" value="1"/>
</dbReference>
<dbReference type="PANTHER" id="PTHR10353:SF36">
    <property type="entry name" value="LP05116P"/>
    <property type="match status" value="1"/>
</dbReference>
<dbReference type="STRING" id="690879.TSACC_22389"/>
<evidence type="ECO:0000256" key="6">
    <source>
        <dbReference type="ARBA" id="ARBA00023015"/>
    </source>
</evidence>
<organism evidence="16 17">
    <name type="scientific">Terrimicrobium sacchariphilum</name>
    <dbReference type="NCBI Taxonomy" id="690879"/>
    <lineage>
        <taxon>Bacteria</taxon>
        <taxon>Pseudomonadati</taxon>
        <taxon>Verrucomicrobiota</taxon>
        <taxon>Terrimicrobiia</taxon>
        <taxon>Terrimicrobiales</taxon>
        <taxon>Terrimicrobiaceae</taxon>
        <taxon>Terrimicrobium</taxon>
    </lineage>
</organism>
<feature type="binding site" evidence="12">
    <location>
        <position position="402"/>
    </location>
    <ligand>
        <name>substrate</name>
    </ligand>
</feature>
<dbReference type="GO" id="GO:0003700">
    <property type="term" value="F:DNA-binding transcription factor activity"/>
    <property type="evidence" value="ECO:0007669"/>
    <property type="project" value="InterPro"/>
</dbReference>
<comment type="caution">
    <text evidence="16">The sequence shown here is derived from an EMBL/GenBank/DDBJ whole genome shotgun (WGS) entry which is preliminary data.</text>
</comment>
<dbReference type="AlphaFoldDB" id="A0A146GB03"/>
<dbReference type="InterPro" id="IPR017736">
    <property type="entry name" value="Glyco_hydro_1_beta-glucosidase"/>
</dbReference>
<evidence type="ECO:0000256" key="2">
    <source>
        <dbReference type="ARBA" id="ARBA00010838"/>
    </source>
</evidence>
<feature type="binding site" evidence="12">
    <location>
        <begin position="409"/>
        <end position="410"/>
    </location>
    <ligand>
        <name>substrate</name>
    </ligand>
</feature>
<evidence type="ECO:0000256" key="8">
    <source>
        <dbReference type="ARBA" id="ARBA00023163"/>
    </source>
</evidence>
<dbReference type="InterPro" id="IPR018120">
    <property type="entry name" value="Glyco_hydro_1_AS"/>
</dbReference>
<dbReference type="InterPro" id="IPR018060">
    <property type="entry name" value="HTH_AraC"/>
</dbReference>
<evidence type="ECO:0000256" key="4">
    <source>
        <dbReference type="ARBA" id="ARBA00022801"/>
    </source>
</evidence>
<dbReference type="PANTHER" id="PTHR10353">
    <property type="entry name" value="GLYCOSYL HYDROLASE"/>
    <property type="match status" value="1"/>
</dbReference>
<dbReference type="FunCoup" id="A0A146GB03">
    <property type="interactions" value="408"/>
</dbReference>
<evidence type="ECO:0000256" key="12">
    <source>
        <dbReference type="PIRSR" id="PIRSR617736-2"/>
    </source>
</evidence>
<reference evidence="17" key="1">
    <citation type="journal article" date="2017" name="Genome Announc.">
        <title>Draft Genome Sequence of Terrimicrobium sacchariphilum NM-5T, a Facultative Anaerobic Soil Bacterium of the Class Spartobacteria.</title>
        <authorList>
            <person name="Qiu Y.L."/>
            <person name="Tourlousse D.M."/>
            <person name="Matsuura N."/>
            <person name="Ohashi A."/>
            <person name="Sekiguchi Y."/>
        </authorList>
    </citation>
    <scope>NUCLEOTIDE SEQUENCE [LARGE SCALE GENOMIC DNA]</scope>
    <source>
        <strain evidence="17">NM-5</strain>
    </source>
</reference>
<evidence type="ECO:0000256" key="7">
    <source>
        <dbReference type="ARBA" id="ARBA00023125"/>
    </source>
</evidence>
<keyword evidence="17" id="KW-1185">Reference proteome</keyword>
<proteinExistence type="inferred from homology"/>
<evidence type="ECO:0000259" key="15">
    <source>
        <dbReference type="PROSITE" id="PS01124"/>
    </source>
</evidence>
<dbReference type="NCBIfam" id="TIGR03356">
    <property type="entry name" value="BGL"/>
    <property type="match status" value="1"/>
</dbReference>
<dbReference type="GO" id="GO:0043565">
    <property type="term" value="F:sequence-specific DNA binding"/>
    <property type="evidence" value="ECO:0007669"/>
    <property type="project" value="InterPro"/>
</dbReference>
<evidence type="ECO:0000256" key="9">
    <source>
        <dbReference type="ARBA" id="ARBA00023277"/>
    </source>
</evidence>
<dbReference type="EC" id="3.2.1.21" evidence="3 14"/>
<dbReference type="Pfam" id="PF12833">
    <property type="entry name" value="HTH_18"/>
    <property type="match status" value="1"/>
</dbReference>
<keyword evidence="10 14" id="KW-0326">Glycosidase</keyword>
<dbReference type="Gene3D" id="3.20.20.80">
    <property type="entry name" value="Glycosidases"/>
    <property type="match status" value="1"/>
</dbReference>
<evidence type="ECO:0000313" key="17">
    <source>
        <dbReference type="Proteomes" id="UP000076023"/>
    </source>
</evidence>
<evidence type="ECO:0000256" key="11">
    <source>
        <dbReference type="ARBA" id="ARBA00023326"/>
    </source>
</evidence>
<dbReference type="PROSITE" id="PS01124">
    <property type="entry name" value="HTH_ARAC_FAMILY_2"/>
    <property type="match status" value="1"/>
</dbReference>
<accession>A0A146GB03</accession>
<dbReference type="RefSeq" id="WP_075079643.1">
    <property type="nucleotide sequence ID" value="NZ_BDCO01000002.1"/>
</dbReference>
<dbReference type="Gene3D" id="1.10.10.60">
    <property type="entry name" value="Homeodomain-like"/>
    <property type="match status" value="2"/>
</dbReference>
<comment type="catalytic activity">
    <reaction evidence="1 14">
        <text>Hydrolysis of terminal, non-reducing beta-D-glucosyl residues with release of beta-D-glucose.</text>
        <dbReference type="EC" id="3.2.1.21"/>
    </reaction>
</comment>
<sequence length="591" mass="66945">MIFPEHFVWGASTSAYQVEGAWDRDGKGLSVWDMFTRSGDHIRERQSGREACDHFHRYEEDISLFSQIGLKAYRLSISWPRVMPAGVGPVNKKGLDFYDRLIDRLLEAGIDPWVTLFHWDYPYELFLRGGWLNSESPHWFAEYAQAVVQRLSDRVRNWVTLSDPQCFVGLGYATGEHAPGLRLELPEILLAMHNALLAHGRGVQAIRATAKQPPKVGWSPSVTVFYPFTDASADTEAARQATFSVFPGTIWNNTWLSDPVIFGRYPDDGLLVYGNAAPKIGSKDMEIIKQPIDFYGCNIFQGTPVKAGPDGAPVAVAFPPGHAETSSGWKQTPKALYWGLRFINRHYRIPVVVTENGMANSDSPGLDGKVHDQARIDFLNSHLLQVRRALQDGTDVKGYFYWSAMDNFEWQHGYAYRFGLIHVDYETQRRSLKESAIMYRGVITSNGADLDAFLPGGTEETPFLVKESIRYIHAHLDAPFNIQELAESLRCHPDYLGRKFKQHTGVELGLYIRRVRIDHARELLKNPNKTIDDVAEACGFSDRIHFAKVFKRLTGETPGRYRKLFVPSATAIEVRPLLRAINPRSSRSWKP</sequence>
<evidence type="ECO:0000256" key="13">
    <source>
        <dbReference type="PROSITE-ProRule" id="PRU10055"/>
    </source>
</evidence>
<dbReference type="GO" id="GO:0008422">
    <property type="term" value="F:beta-glucosidase activity"/>
    <property type="evidence" value="ECO:0007669"/>
    <property type="project" value="UniProtKB-EC"/>
</dbReference>
<dbReference type="InterPro" id="IPR001360">
    <property type="entry name" value="Glyco_hydro_1"/>
</dbReference>
<dbReference type="InterPro" id="IPR018062">
    <property type="entry name" value="HTH_AraC-typ_CS"/>
</dbReference>
<feature type="binding site" evidence="12">
    <location>
        <position position="118"/>
    </location>
    <ligand>
        <name>substrate</name>
    </ligand>
</feature>
<dbReference type="EMBL" id="BDCO01000002">
    <property type="protein sequence ID" value="GAT33967.1"/>
    <property type="molecule type" value="Genomic_DNA"/>
</dbReference>
<feature type="active site" description="Nucleophile" evidence="13">
    <location>
        <position position="355"/>
    </location>
</feature>
<name>A0A146GB03_TERSA</name>